<dbReference type="EMBL" id="BNJG01000004">
    <property type="protein sequence ID" value="GHO60244.1"/>
    <property type="molecule type" value="Genomic_DNA"/>
</dbReference>
<dbReference type="Gene3D" id="1.10.1760.20">
    <property type="match status" value="1"/>
</dbReference>
<reference evidence="4 5" key="1">
    <citation type="journal article" date="2021" name="Int. J. Syst. Evol. Microbiol.">
        <title>Reticulibacter mediterranei gen. nov., sp. nov., within the new family Reticulibacteraceae fam. nov., and Ktedonospora formicarum gen. nov., sp. nov., Ktedonobacter robiniae sp. nov., Dictyobacter formicarum sp. nov. and Dictyobacter arantiisoli sp. nov., belonging to the class Ktedonobacteria.</title>
        <authorList>
            <person name="Yabe S."/>
            <person name="Zheng Y."/>
            <person name="Wang C.M."/>
            <person name="Sakai Y."/>
            <person name="Abe K."/>
            <person name="Yokota A."/>
            <person name="Donadio S."/>
            <person name="Cavaletti L."/>
            <person name="Monciardini P."/>
        </authorList>
    </citation>
    <scope>NUCLEOTIDE SEQUENCE [LARGE SCALE GENOMIC DNA]</scope>
    <source>
        <strain evidence="4 5">SOSP1-30</strain>
    </source>
</reference>
<protein>
    <recommendedName>
        <fullName evidence="2">Biotin transporter</fullName>
    </recommendedName>
</protein>
<name>A0ABQ3V4Z2_9CHLR</name>
<accession>A0ABQ3V4Z2</accession>
<keyword evidence="2 3" id="KW-0472">Membrane</keyword>
<evidence type="ECO:0000256" key="1">
    <source>
        <dbReference type="ARBA" id="ARBA00010692"/>
    </source>
</evidence>
<feature type="transmembrane region" description="Helical" evidence="3">
    <location>
        <begin position="77"/>
        <end position="94"/>
    </location>
</feature>
<keyword evidence="5" id="KW-1185">Reference proteome</keyword>
<keyword evidence="2" id="KW-0813">Transport</keyword>
<feature type="transmembrane region" description="Helical" evidence="3">
    <location>
        <begin position="54"/>
        <end position="70"/>
    </location>
</feature>
<organism evidence="4 5">
    <name type="scientific">Ktedonobacter robiniae</name>
    <dbReference type="NCBI Taxonomy" id="2778365"/>
    <lineage>
        <taxon>Bacteria</taxon>
        <taxon>Bacillati</taxon>
        <taxon>Chloroflexota</taxon>
        <taxon>Ktedonobacteria</taxon>
        <taxon>Ktedonobacterales</taxon>
        <taxon>Ktedonobacteraceae</taxon>
        <taxon>Ktedonobacter</taxon>
    </lineage>
</organism>
<dbReference type="RefSeq" id="WP_201376403.1">
    <property type="nucleotide sequence ID" value="NZ_BNJG01000004.1"/>
</dbReference>
<feature type="transmembrane region" description="Helical" evidence="3">
    <location>
        <begin position="100"/>
        <end position="124"/>
    </location>
</feature>
<evidence type="ECO:0000256" key="3">
    <source>
        <dbReference type="SAM" id="Phobius"/>
    </source>
</evidence>
<comment type="similarity">
    <text evidence="1 2">Belongs to the BioY family.</text>
</comment>
<dbReference type="PANTHER" id="PTHR34295">
    <property type="entry name" value="BIOTIN TRANSPORTER BIOY"/>
    <property type="match status" value="1"/>
</dbReference>
<keyword evidence="2" id="KW-1003">Cell membrane</keyword>
<feature type="transmembrane region" description="Helical" evidence="3">
    <location>
        <begin position="29"/>
        <end position="48"/>
    </location>
</feature>
<dbReference type="PIRSF" id="PIRSF016661">
    <property type="entry name" value="BioY"/>
    <property type="match status" value="1"/>
</dbReference>
<comment type="subcellular location">
    <subcellularLocation>
        <location evidence="2">Cell membrane</location>
        <topology evidence="2">Multi-pass membrane protein</topology>
    </subcellularLocation>
</comment>
<dbReference type="InterPro" id="IPR003784">
    <property type="entry name" value="BioY"/>
</dbReference>
<evidence type="ECO:0000313" key="4">
    <source>
        <dbReference type="EMBL" id="GHO60244.1"/>
    </source>
</evidence>
<sequence length="211" mass="22002">MAIAPGTTILDYAVPARRTSRVASLGRDGLLIVSASILMALAAHVGFYLPFTPVPITLQTFMVLLTGAALGSKRGALVMLLYIAEGAVGLPVFASGGSPASLIGLTAGYIWAFPIAAFVVGWLCERGLDRSYLTSVFAMLPAVVINLGLGVIWLAIFGLPMAHGVNHSLSASLLAGAVPFLPGEAFKMVVAAALLPTAWAIVRRVRKEQES</sequence>
<keyword evidence="3" id="KW-0812">Transmembrane</keyword>
<evidence type="ECO:0000313" key="5">
    <source>
        <dbReference type="Proteomes" id="UP000654345"/>
    </source>
</evidence>
<evidence type="ECO:0000256" key="2">
    <source>
        <dbReference type="PIRNR" id="PIRNR016661"/>
    </source>
</evidence>
<dbReference type="Proteomes" id="UP000654345">
    <property type="component" value="Unassembled WGS sequence"/>
</dbReference>
<keyword evidence="3" id="KW-1133">Transmembrane helix</keyword>
<comment type="caution">
    <text evidence="4">The sequence shown here is derived from an EMBL/GenBank/DDBJ whole genome shotgun (WGS) entry which is preliminary data.</text>
</comment>
<dbReference type="Pfam" id="PF02632">
    <property type="entry name" value="BioY"/>
    <property type="match status" value="1"/>
</dbReference>
<proteinExistence type="inferred from homology"/>
<dbReference type="PANTHER" id="PTHR34295:SF1">
    <property type="entry name" value="BIOTIN TRANSPORTER BIOY"/>
    <property type="match status" value="1"/>
</dbReference>
<gene>
    <name evidence="4" type="ORF">KSB_87190</name>
</gene>
<feature type="transmembrane region" description="Helical" evidence="3">
    <location>
        <begin position="136"/>
        <end position="165"/>
    </location>
</feature>